<feature type="compositionally biased region" description="Low complexity" evidence="1">
    <location>
        <begin position="126"/>
        <end position="136"/>
    </location>
</feature>
<dbReference type="PANTHER" id="PTHR35596:SF1">
    <property type="entry name" value="MICROBIAL-TYPE PARG CATALYTIC DOMAIN-CONTAINING PROTEIN"/>
    <property type="match status" value="1"/>
</dbReference>
<dbReference type="AlphaFoldDB" id="A0A8H3F671"/>
<dbReference type="Proteomes" id="UP000664534">
    <property type="component" value="Unassembled WGS sequence"/>
</dbReference>
<dbReference type="Gene3D" id="3.40.220.10">
    <property type="entry name" value="Leucine Aminopeptidase, subunit E, domain 1"/>
    <property type="match status" value="1"/>
</dbReference>
<protein>
    <recommendedName>
        <fullName evidence="4">Microbial-type PARG catalytic domain-containing protein</fullName>
    </recommendedName>
</protein>
<dbReference type="InterPro" id="IPR043472">
    <property type="entry name" value="Macro_dom-like"/>
</dbReference>
<gene>
    <name evidence="2" type="ORF">IMSHALPRED_004585</name>
</gene>
<dbReference type="OrthoDB" id="9985428at2759"/>
<accession>A0A8H3F671</accession>
<reference evidence="2" key="1">
    <citation type="submission" date="2021-03" db="EMBL/GenBank/DDBJ databases">
        <authorList>
            <person name="Tagirdzhanova G."/>
        </authorList>
    </citation>
    <scope>NUCLEOTIDE SEQUENCE</scope>
</reference>
<comment type="caution">
    <text evidence="2">The sequence shown here is derived from an EMBL/GenBank/DDBJ whole genome shotgun (WGS) entry which is preliminary data.</text>
</comment>
<name>A0A8H3F671_9LECA</name>
<organism evidence="2 3">
    <name type="scientific">Imshaugia aleurites</name>
    <dbReference type="NCBI Taxonomy" id="172621"/>
    <lineage>
        <taxon>Eukaryota</taxon>
        <taxon>Fungi</taxon>
        <taxon>Dikarya</taxon>
        <taxon>Ascomycota</taxon>
        <taxon>Pezizomycotina</taxon>
        <taxon>Lecanoromycetes</taxon>
        <taxon>OSLEUM clade</taxon>
        <taxon>Lecanoromycetidae</taxon>
        <taxon>Lecanorales</taxon>
        <taxon>Lecanorineae</taxon>
        <taxon>Parmeliaceae</taxon>
        <taxon>Imshaugia</taxon>
    </lineage>
</organism>
<evidence type="ECO:0000313" key="3">
    <source>
        <dbReference type="Proteomes" id="UP000664534"/>
    </source>
</evidence>
<proteinExistence type="predicted"/>
<sequence length="543" mass="58780">MYKQASLPTTCAATYATLAENQIDAGLDKLIKTSLASCDGDIQAYSDRLDELYDECASTNLDFSTTMKKAIFRRGLPQRLRMEAAIVQASELYTLSPNPQIYLVVVLQAIQAGLLLDGTSSPVEQASPPAETSSSATKRRPENEGEDTAVLLVTSKKPKLVAAAATAVAPADGGPTNYTVQLSPVTSKKPKLVASAAAAIAPAISGPTTYAVQKTKQGSETDTLEANNPVSVEKSPIDLSMESFEAGQKATTPLTDPFSEILKAVTHLIADRDYDAAIEDPLKCYNPSELPRLDPTMCPGFCITPDGESDKGATIQVSHEHALGVATGWIRSAAVRSGNKVRRDRVLVLNMYHAGRDPKFAGDYDLGKRGSQEELCHRTNFGITALPTEPDEIVLDEDCVAYSPMVVILRESYEKGHAWCDLSKPADLHVVSVASLGANPKPVLTDTTPARFANVSDHESVKNRWRNLLRLAGLKGHSRLVLGMLGCEHQERAPVEEIAECFLEVVGEQEFKGGWFEKITFAMPDRRSNRHKARNILQGKVCG</sequence>
<keyword evidence="3" id="KW-1185">Reference proteome</keyword>
<evidence type="ECO:0000256" key="1">
    <source>
        <dbReference type="SAM" id="MobiDB-lite"/>
    </source>
</evidence>
<dbReference type="EMBL" id="CAJPDT010000022">
    <property type="protein sequence ID" value="CAF9919302.1"/>
    <property type="molecule type" value="Genomic_DNA"/>
</dbReference>
<feature type="region of interest" description="Disordered" evidence="1">
    <location>
        <begin position="120"/>
        <end position="146"/>
    </location>
</feature>
<dbReference type="PANTHER" id="PTHR35596">
    <property type="entry name" value="DUF2263 DOMAIN-CONTAINING PROTEIN"/>
    <property type="match status" value="1"/>
</dbReference>
<evidence type="ECO:0000313" key="2">
    <source>
        <dbReference type="EMBL" id="CAF9919302.1"/>
    </source>
</evidence>
<evidence type="ECO:0008006" key="4">
    <source>
        <dbReference type="Google" id="ProtNLM"/>
    </source>
</evidence>